<dbReference type="Proteomes" id="UP000002038">
    <property type="component" value="Unassembled WGS sequence"/>
</dbReference>
<organism evidence="4 5">
    <name type="scientific">Blastomyces gilchristii (strain SLH14081)</name>
    <name type="common">Blastomyces dermatitidis</name>
    <dbReference type="NCBI Taxonomy" id="559298"/>
    <lineage>
        <taxon>Eukaryota</taxon>
        <taxon>Fungi</taxon>
        <taxon>Dikarya</taxon>
        <taxon>Ascomycota</taxon>
        <taxon>Pezizomycotina</taxon>
        <taxon>Eurotiomycetes</taxon>
        <taxon>Eurotiomycetidae</taxon>
        <taxon>Onygenales</taxon>
        <taxon>Ajellomycetaceae</taxon>
        <taxon>Blastomyces</taxon>
    </lineage>
</organism>
<comment type="similarity">
    <text evidence="1">Belongs to the amidase family.</text>
</comment>
<dbReference type="InterPro" id="IPR023631">
    <property type="entry name" value="Amidase_dom"/>
</dbReference>
<dbReference type="OrthoDB" id="6428749at2759"/>
<reference evidence="5" key="1">
    <citation type="journal article" date="2015" name="PLoS Genet.">
        <title>The dynamic genome and transcriptome of the human fungal pathogen Blastomyces and close relative Emmonsia.</title>
        <authorList>
            <person name="Munoz J.F."/>
            <person name="Gauthier G.M."/>
            <person name="Desjardins C.A."/>
            <person name="Gallo J.E."/>
            <person name="Holder J."/>
            <person name="Sullivan T.D."/>
            <person name="Marty A.J."/>
            <person name="Carmen J.C."/>
            <person name="Chen Z."/>
            <person name="Ding L."/>
            <person name="Gujja S."/>
            <person name="Magrini V."/>
            <person name="Misas E."/>
            <person name="Mitreva M."/>
            <person name="Priest M."/>
            <person name="Saif S."/>
            <person name="Whiston E.A."/>
            <person name="Young S."/>
            <person name="Zeng Q."/>
            <person name="Goldman W.E."/>
            <person name="Mardis E.R."/>
            <person name="Taylor J.W."/>
            <person name="McEwen J.G."/>
            <person name="Clay O.K."/>
            <person name="Klein B.S."/>
            <person name="Cuomo C.A."/>
        </authorList>
    </citation>
    <scope>NUCLEOTIDE SEQUENCE [LARGE SCALE GENOMIC DNA]</scope>
    <source>
        <strain evidence="5">SLH14081</strain>
    </source>
</reference>
<keyword evidence="5" id="KW-1185">Reference proteome</keyword>
<evidence type="ECO:0000256" key="2">
    <source>
        <dbReference type="ARBA" id="ARBA00022801"/>
    </source>
</evidence>
<keyword evidence="2" id="KW-0378">Hydrolase</keyword>
<dbReference type="STRING" id="559298.A0A179UN79"/>
<proteinExistence type="inferred from homology"/>
<dbReference type="Pfam" id="PF01425">
    <property type="entry name" value="Amidase"/>
    <property type="match status" value="1"/>
</dbReference>
<dbReference type="RefSeq" id="XP_031578874.1">
    <property type="nucleotide sequence ID" value="XM_031725010.1"/>
</dbReference>
<dbReference type="VEuPathDB" id="FungiDB:BDBG_17243"/>
<protein>
    <recommendedName>
        <fullName evidence="3">Amidase domain-containing protein</fullName>
    </recommendedName>
</protein>
<dbReference type="KEGG" id="bgh:BDBG_17243"/>
<gene>
    <name evidence="4" type="ORF">BDBG_17243</name>
</gene>
<feature type="domain" description="Amidase" evidence="3">
    <location>
        <begin position="13"/>
        <end position="126"/>
    </location>
</feature>
<dbReference type="GeneID" id="42529028"/>
<sequence length="138" mass="15663">MVEKNAETCLDVQKIAYREAYLAHWNRTGIDALIMPVMAWVNFKPRTWVESKQLLGYSALWNLLDYAALTVPITKVDPVIDAPDSEWIGYKARNESDAFNHKQYNVNLVKGMPVSLQVVTGRHGEEKAISIAKVMENL</sequence>
<evidence type="ECO:0000259" key="3">
    <source>
        <dbReference type="Pfam" id="PF01425"/>
    </source>
</evidence>
<dbReference type="AlphaFoldDB" id="A0A179UN79"/>
<name>A0A179UN79_BLAGS</name>
<evidence type="ECO:0000256" key="1">
    <source>
        <dbReference type="ARBA" id="ARBA00009199"/>
    </source>
</evidence>
<accession>A0A179UN79</accession>
<evidence type="ECO:0000313" key="4">
    <source>
        <dbReference type="EMBL" id="OAT09536.1"/>
    </source>
</evidence>
<dbReference type="GO" id="GO:0016787">
    <property type="term" value="F:hydrolase activity"/>
    <property type="evidence" value="ECO:0007669"/>
    <property type="project" value="UniProtKB-KW"/>
</dbReference>
<dbReference type="SUPFAM" id="SSF75304">
    <property type="entry name" value="Amidase signature (AS) enzymes"/>
    <property type="match status" value="1"/>
</dbReference>
<evidence type="ECO:0000313" key="5">
    <source>
        <dbReference type="Proteomes" id="UP000002038"/>
    </source>
</evidence>
<dbReference type="PANTHER" id="PTHR46072:SF1">
    <property type="entry name" value="AMIDASE"/>
    <property type="match status" value="1"/>
</dbReference>
<dbReference type="PANTHER" id="PTHR46072">
    <property type="entry name" value="AMIDASE-RELATED-RELATED"/>
    <property type="match status" value="1"/>
</dbReference>
<dbReference type="Gene3D" id="3.90.1300.10">
    <property type="entry name" value="Amidase signature (AS) domain"/>
    <property type="match status" value="1"/>
</dbReference>
<dbReference type="EMBL" id="GG657457">
    <property type="protein sequence ID" value="OAT09536.1"/>
    <property type="molecule type" value="Genomic_DNA"/>
</dbReference>
<dbReference type="InterPro" id="IPR036928">
    <property type="entry name" value="AS_sf"/>
</dbReference>